<comment type="caution">
    <text evidence="2">The sequence shown here is derived from an EMBL/GenBank/DDBJ whole genome shotgun (WGS) entry which is preliminary data.</text>
</comment>
<proteinExistence type="predicted"/>
<name>A0A9Q7SKK0_9MYCO</name>
<dbReference type="RefSeq" id="WP_005079201.1">
    <property type="nucleotide sequence ID" value="NZ_CP065265.1"/>
</dbReference>
<evidence type="ECO:0000313" key="2">
    <source>
        <dbReference type="EMBL" id="SHY19338.1"/>
    </source>
</evidence>
<dbReference type="PROSITE" id="PS51257">
    <property type="entry name" value="PROKAR_LIPOPROTEIN"/>
    <property type="match status" value="1"/>
</dbReference>
<protein>
    <submittedName>
        <fullName evidence="2">Uncharacterized protein</fullName>
    </submittedName>
</protein>
<sequence length="392" mass="40301">MMRVLVGLAVIAAVVAGCDRPSAPKADERPTTATTSAPAVPDQSKLFFPGAVGVYSLDVSQTDRDHLTELHALRQIDPCGFVDQKTLAANGHGDFSYTYTATHTIGEGAPIAPLGGDGCIVAFPSTSMALEMRVIPGEKRANDSQFSPDPANPGVTKRSSPTCTLRVELPLTKLAGAPATMRDPLIEVTPVHVADGHGDFEDTSLCQLAEVVAAGISAQARDTGTPVYQGTGLAVAAKFLTSDICSTAADLHAVGFTWKEPAPEAQWPVTWRHPGVCNLRLAEDGSSSAVVKQGIAVWADGLFFIDGGNVSPRDVPLTEQDGIELYDLSGGAGCSVAAKGAAALQPVTVGAGAPQLASPTPVIVVNISAPEGASCVEAAKSVALNAMKRAVG</sequence>
<organism evidence="2 3">
    <name type="scientific">Mycobacteroides abscessus subsp. bolletii</name>
    <dbReference type="NCBI Taxonomy" id="319705"/>
    <lineage>
        <taxon>Bacteria</taxon>
        <taxon>Bacillati</taxon>
        <taxon>Actinomycetota</taxon>
        <taxon>Actinomycetes</taxon>
        <taxon>Mycobacteriales</taxon>
        <taxon>Mycobacteriaceae</taxon>
        <taxon>Mycobacteroides</taxon>
        <taxon>Mycobacteroides abscessus</taxon>
    </lineage>
</organism>
<dbReference type="Proteomes" id="UP000185183">
    <property type="component" value="Unassembled WGS sequence"/>
</dbReference>
<reference evidence="2 3" key="1">
    <citation type="submission" date="2016-11" db="EMBL/GenBank/DDBJ databases">
        <authorList>
            <consortium name="Pathogen Informatics"/>
        </authorList>
    </citation>
    <scope>NUCLEOTIDE SEQUENCE [LARGE SCALE GENOMIC DNA]</scope>
    <source>
        <strain evidence="2 3">968</strain>
    </source>
</reference>
<evidence type="ECO:0000313" key="3">
    <source>
        <dbReference type="Proteomes" id="UP000185183"/>
    </source>
</evidence>
<evidence type="ECO:0000256" key="1">
    <source>
        <dbReference type="SAM" id="MobiDB-lite"/>
    </source>
</evidence>
<accession>A0A9Q7SKK0</accession>
<feature type="region of interest" description="Disordered" evidence="1">
    <location>
        <begin position="139"/>
        <end position="160"/>
    </location>
</feature>
<gene>
    <name evidence="2" type="ORF">SAMEA2275694_05239</name>
</gene>
<dbReference type="EMBL" id="FSFA01000014">
    <property type="protein sequence ID" value="SHY19338.1"/>
    <property type="molecule type" value="Genomic_DNA"/>
</dbReference>
<dbReference type="AlphaFoldDB" id="A0A9Q7SKK0"/>